<dbReference type="PROSITE" id="PS50293">
    <property type="entry name" value="TPR_REGION"/>
    <property type="match status" value="1"/>
</dbReference>
<feature type="repeat" description="TPR" evidence="1">
    <location>
        <begin position="92"/>
        <end position="125"/>
    </location>
</feature>
<dbReference type="InterPro" id="IPR019734">
    <property type="entry name" value="TPR_rpt"/>
</dbReference>
<dbReference type="PROSITE" id="PS50005">
    <property type="entry name" value="TPR"/>
    <property type="match status" value="1"/>
</dbReference>
<feature type="region of interest" description="Disordered" evidence="2">
    <location>
        <begin position="1"/>
        <end position="88"/>
    </location>
</feature>
<comment type="caution">
    <text evidence="3">The sequence shown here is derived from an EMBL/GenBank/DDBJ whole genome shotgun (WGS) entry which is preliminary data.</text>
</comment>
<dbReference type="Gene3D" id="1.25.40.10">
    <property type="entry name" value="Tetratricopeptide repeat domain"/>
    <property type="match status" value="1"/>
</dbReference>
<dbReference type="Pfam" id="PF00515">
    <property type="entry name" value="TPR_1"/>
    <property type="match status" value="1"/>
</dbReference>
<dbReference type="AlphaFoldDB" id="A0A928ZA42"/>
<dbReference type="RefSeq" id="WP_264322590.1">
    <property type="nucleotide sequence ID" value="NZ_JADEXN010000355.1"/>
</dbReference>
<accession>A0A928ZA42</accession>
<protein>
    <submittedName>
        <fullName evidence="3">Tetratricopeptide repeat protein</fullName>
    </submittedName>
</protein>
<evidence type="ECO:0000313" key="3">
    <source>
        <dbReference type="EMBL" id="MBE9042429.1"/>
    </source>
</evidence>
<proteinExistence type="predicted"/>
<dbReference type="SMART" id="SM00028">
    <property type="entry name" value="TPR"/>
    <property type="match status" value="1"/>
</dbReference>
<name>A0A928ZA42_9CYAN</name>
<evidence type="ECO:0000256" key="2">
    <source>
        <dbReference type="SAM" id="MobiDB-lite"/>
    </source>
</evidence>
<reference evidence="3" key="1">
    <citation type="submission" date="2020-10" db="EMBL/GenBank/DDBJ databases">
        <authorList>
            <person name="Castelo-Branco R."/>
            <person name="Eusebio N."/>
            <person name="Adriana R."/>
            <person name="Vieira A."/>
            <person name="Brugerolle De Fraissinette N."/>
            <person name="Rezende De Castro R."/>
            <person name="Schneider M.P."/>
            <person name="Vasconcelos V."/>
            <person name="Leao P.N."/>
        </authorList>
    </citation>
    <scope>NUCLEOTIDE SEQUENCE</scope>
    <source>
        <strain evidence="3">LEGE 11467</strain>
    </source>
</reference>
<keyword evidence="1" id="KW-0802">TPR repeat</keyword>
<dbReference type="Proteomes" id="UP000621799">
    <property type="component" value="Unassembled WGS sequence"/>
</dbReference>
<dbReference type="SUPFAM" id="SSF48452">
    <property type="entry name" value="TPR-like"/>
    <property type="match status" value="1"/>
</dbReference>
<feature type="compositionally biased region" description="Low complexity" evidence="2">
    <location>
        <begin position="78"/>
        <end position="88"/>
    </location>
</feature>
<sequence length="142" mass="15861">MNPTQAYVVETRKNCQLAPPRGASSTRTNIYRTSSLRMGSHRPTRYLSRTTHQPELTEHLTENSIDIPQPKKSPQPSKPSQSNEDLASSLSAAAWNNLGIAWANLEQYDDALSAFERALTLDPTFDRAIGNARRIQHLTGEE</sequence>
<evidence type="ECO:0000256" key="1">
    <source>
        <dbReference type="PROSITE-ProRule" id="PRU00339"/>
    </source>
</evidence>
<organism evidence="3 4">
    <name type="scientific">Zarconia navalis LEGE 11467</name>
    <dbReference type="NCBI Taxonomy" id="1828826"/>
    <lineage>
        <taxon>Bacteria</taxon>
        <taxon>Bacillati</taxon>
        <taxon>Cyanobacteriota</taxon>
        <taxon>Cyanophyceae</taxon>
        <taxon>Oscillatoriophycideae</taxon>
        <taxon>Oscillatoriales</taxon>
        <taxon>Oscillatoriales incertae sedis</taxon>
        <taxon>Zarconia</taxon>
        <taxon>Zarconia navalis</taxon>
    </lineage>
</organism>
<feature type="compositionally biased region" description="Polar residues" evidence="2">
    <location>
        <begin position="23"/>
        <end position="37"/>
    </location>
</feature>
<gene>
    <name evidence="3" type="ORF">IQ235_16785</name>
</gene>
<dbReference type="InterPro" id="IPR011990">
    <property type="entry name" value="TPR-like_helical_dom_sf"/>
</dbReference>
<dbReference type="EMBL" id="JADEXN010000355">
    <property type="protein sequence ID" value="MBE9042429.1"/>
    <property type="molecule type" value="Genomic_DNA"/>
</dbReference>
<evidence type="ECO:0000313" key="4">
    <source>
        <dbReference type="Proteomes" id="UP000621799"/>
    </source>
</evidence>
<keyword evidence="4" id="KW-1185">Reference proteome</keyword>